<evidence type="ECO:0000256" key="10">
    <source>
        <dbReference type="ARBA" id="ARBA00047599"/>
    </source>
</evidence>
<dbReference type="SUPFAM" id="SSF51905">
    <property type="entry name" value="FAD/NAD(P)-binding domain"/>
    <property type="match status" value="2"/>
</dbReference>
<keyword evidence="8" id="KW-0520">NAD</keyword>
<dbReference type="PRINTS" id="PR00368">
    <property type="entry name" value="FADPNR"/>
</dbReference>
<keyword evidence="16" id="KW-1185">Reference proteome</keyword>
<keyword evidence="7" id="KW-0560">Oxidoreductase</keyword>
<evidence type="ECO:0000313" key="15">
    <source>
        <dbReference type="EMBL" id="OEJ88634.1"/>
    </source>
</evidence>
<evidence type="ECO:0000259" key="13">
    <source>
        <dbReference type="Pfam" id="PF07992"/>
    </source>
</evidence>
<feature type="domain" description="FAD/NAD(P)-binding" evidence="13">
    <location>
        <begin position="115"/>
        <end position="442"/>
    </location>
</feature>
<evidence type="ECO:0000256" key="9">
    <source>
        <dbReference type="ARBA" id="ARBA00023128"/>
    </source>
</evidence>
<dbReference type="InterPro" id="IPR036188">
    <property type="entry name" value="FAD/NAD-bd_sf"/>
</dbReference>
<dbReference type="GO" id="GO:0005739">
    <property type="term" value="C:mitochondrion"/>
    <property type="evidence" value="ECO:0007669"/>
    <property type="project" value="UniProtKB-SubCell"/>
</dbReference>
<reference evidence="16" key="1">
    <citation type="journal article" date="2016" name="Genome Announc.">
        <title>Genome sequences of three species of Hanseniaspora isolated from spontaneous wine fermentations.</title>
        <authorList>
            <person name="Sternes P.R."/>
            <person name="Lee D."/>
            <person name="Kutyna D.R."/>
            <person name="Borneman A.R."/>
        </authorList>
    </citation>
    <scope>NUCLEOTIDE SEQUENCE [LARGE SCALE GENOMIC DNA]</scope>
    <source>
        <strain evidence="16">AWRI3579</strain>
    </source>
</reference>
<gene>
    <name evidence="15" type="ORF">AWRI3579_g919</name>
</gene>
<comment type="catalytic activity">
    <reaction evidence="10">
        <text>a quinone + NADH + H(+) = a quinol + NAD(+)</text>
        <dbReference type="Rhea" id="RHEA:46160"/>
        <dbReference type="ChEBI" id="CHEBI:15378"/>
        <dbReference type="ChEBI" id="CHEBI:24646"/>
        <dbReference type="ChEBI" id="CHEBI:57540"/>
        <dbReference type="ChEBI" id="CHEBI:57945"/>
        <dbReference type="ChEBI" id="CHEBI:132124"/>
        <dbReference type="EC" id="1.6.5.9"/>
    </reaction>
</comment>
<sequence>MLKQFTKSSISRRSLLTLGNTNALKSQQLLTTRSSLLKRFNSSTSTSSTTTTTTSPSSSTSVIKKTSFLKKFAYFSLFSIVGVSSYITYCLYKELNPKPQTAKSVIHENGSKRKNIVILGSGWGAVTLLKHLDTSEYNVTIVSPRNYFLFTPLLPSTPVGTVELKSIIEPIRSITRSTKSQVDYLEAECTDVDPHSKRIHIVSNANNYEMDLEYDYLVVGVGAQPNTFGIPGVMEHASFLKEIPDAQQIKSKILYNIEKAASLHEDDPLRKSLLNFVIVGGGPTGVEFAAELRDYVDQDLNKWMPSISKEINIVLVEALPNILNMFDKKLFNYAQDLMMKNKIDLKLKTMVKNVDGNIITAKIGEKIEEIPYGLLVWATGNGCRPITQNLMSKIPEIQNSRRGLLINKKLELLGAEDSIYALGDCTFHPGLFPTAQVAHQEGEYLGEVFHKKFLIDQLQYTSKQNNGANAELIKKNDFKIKKLQSKIKDFEYKNQGALCYIGSDEALADLAIGESKLRLSGGGLTFLFWQSAYLAMCLSVRSRMLVAFDWVKLHFVGRDSSV</sequence>
<evidence type="ECO:0000256" key="12">
    <source>
        <dbReference type="SAM" id="Phobius"/>
    </source>
</evidence>
<dbReference type="GO" id="GO:0050136">
    <property type="term" value="F:NADH dehydrogenase (quinone) (non-electrogenic) activity"/>
    <property type="evidence" value="ECO:0007669"/>
    <property type="project" value="UniProtKB-EC"/>
</dbReference>
<evidence type="ECO:0000256" key="5">
    <source>
        <dbReference type="ARBA" id="ARBA00022827"/>
    </source>
</evidence>
<dbReference type="OrthoDB" id="3244603at2759"/>
<dbReference type="Pfam" id="PF22366">
    <property type="entry name" value="NDH2_C"/>
    <property type="match status" value="1"/>
</dbReference>
<protein>
    <recommendedName>
        <fullName evidence="3">NADH:ubiquinone reductase (non-electrogenic)</fullName>
        <ecNumber evidence="3">1.6.5.9</ecNumber>
    </recommendedName>
</protein>
<evidence type="ECO:0000256" key="7">
    <source>
        <dbReference type="ARBA" id="ARBA00023002"/>
    </source>
</evidence>
<keyword evidence="15" id="KW-0830">Ubiquinone</keyword>
<dbReference type="Proteomes" id="UP000095728">
    <property type="component" value="Unassembled WGS sequence"/>
</dbReference>
<evidence type="ECO:0000256" key="1">
    <source>
        <dbReference type="ARBA" id="ARBA00004173"/>
    </source>
</evidence>
<dbReference type="InterPro" id="IPR054585">
    <property type="entry name" value="NDH2-like_C"/>
</dbReference>
<dbReference type="Pfam" id="PF07992">
    <property type="entry name" value="Pyr_redox_2"/>
    <property type="match status" value="1"/>
</dbReference>
<name>A0A1E5RP23_9ASCO</name>
<dbReference type="Gene3D" id="3.50.50.100">
    <property type="match status" value="1"/>
</dbReference>
<dbReference type="STRING" id="56408.A0A1E5RP23"/>
<organism evidence="15 16">
    <name type="scientific">Hanseniaspora osmophila</name>
    <dbReference type="NCBI Taxonomy" id="56408"/>
    <lineage>
        <taxon>Eukaryota</taxon>
        <taxon>Fungi</taxon>
        <taxon>Dikarya</taxon>
        <taxon>Ascomycota</taxon>
        <taxon>Saccharomycotina</taxon>
        <taxon>Saccharomycetes</taxon>
        <taxon>Saccharomycodales</taxon>
        <taxon>Saccharomycodaceae</taxon>
        <taxon>Hanseniaspora</taxon>
    </lineage>
</organism>
<dbReference type="InterPro" id="IPR045024">
    <property type="entry name" value="NDH-2"/>
</dbReference>
<evidence type="ECO:0000256" key="8">
    <source>
        <dbReference type="ARBA" id="ARBA00023027"/>
    </source>
</evidence>
<evidence type="ECO:0000256" key="6">
    <source>
        <dbReference type="ARBA" id="ARBA00022946"/>
    </source>
</evidence>
<keyword evidence="12" id="KW-0472">Membrane</keyword>
<dbReference type="PANTHER" id="PTHR43706:SF47">
    <property type="entry name" value="EXTERNAL NADH-UBIQUINONE OXIDOREDUCTASE 1, MITOCHONDRIAL-RELATED"/>
    <property type="match status" value="1"/>
</dbReference>
<dbReference type="EMBL" id="LPNM01000005">
    <property type="protein sequence ID" value="OEJ88634.1"/>
    <property type="molecule type" value="Genomic_DNA"/>
</dbReference>
<comment type="similarity">
    <text evidence="2">Belongs to the NADH dehydrogenase family.</text>
</comment>
<keyword evidence="6" id="KW-0809">Transit peptide</keyword>
<comment type="catalytic activity">
    <reaction evidence="11">
        <text>a ubiquinone + NADH + H(+) = a ubiquinol + NAD(+)</text>
        <dbReference type="Rhea" id="RHEA:23152"/>
        <dbReference type="Rhea" id="RHEA-COMP:9565"/>
        <dbReference type="Rhea" id="RHEA-COMP:9566"/>
        <dbReference type="ChEBI" id="CHEBI:15378"/>
        <dbReference type="ChEBI" id="CHEBI:16389"/>
        <dbReference type="ChEBI" id="CHEBI:17976"/>
        <dbReference type="ChEBI" id="CHEBI:57540"/>
        <dbReference type="ChEBI" id="CHEBI:57945"/>
    </reaction>
</comment>
<proteinExistence type="inferred from homology"/>
<keyword evidence="12" id="KW-0812">Transmembrane</keyword>
<dbReference type="FunFam" id="3.50.50.100:FF:000007">
    <property type="entry name" value="Rotenone-insensitive NADH-ubiquinone oxidoreductase, mitochondrial"/>
    <property type="match status" value="1"/>
</dbReference>
<feature type="transmembrane region" description="Helical" evidence="12">
    <location>
        <begin position="72"/>
        <end position="89"/>
    </location>
</feature>
<dbReference type="EC" id="1.6.5.9" evidence="3"/>
<comment type="caution">
    <text evidence="15">The sequence shown here is derived from an EMBL/GenBank/DDBJ whole genome shotgun (WGS) entry which is preliminary data.</text>
</comment>
<evidence type="ECO:0000256" key="2">
    <source>
        <dbReference type="ARBA" id="ARBA00005272"/>
    </source>
</evidence>
<evidence type="ECO:0000256" key="3">
    <source>
        <dbReference type="ARBA" id="ARBA00012637"/>
    </source>
</evidence>
<evidence type="ECO:0000313" key="16">
    <source>
        <dbReference type="Proteomes" id="UP000095728"/>
    </source>
</evidence>
<dbReference type="PANTHER" id="PTHR43706">
    <property type="entry name" value="NADH DEHYDROGENASE"/>
    <property type="match status" value="1"/>
</dbReference>
<keyword evidence="4" id="KW-0285">Flavoprotein</keyword>
<keyword evidence="5" id="KW-0274">FAD</keyword>
<comment type="subcellular location">
    <subcellularLocation>
        <location evidence="1">Mitochondrion</location>
    </subcellularLocation>
</comment>
<accession>A0A1E5RP23</accession>
<evidence type="ECO:0000256" key="11">
    <source>
        <dbReference type="ARBA" id="ARBA00049010"/>
    </source>
</evidence>
<dbReference type="AlphaFoldDB" id="A0A1E5RP23"/>
<keyword evidence="12" id="KW-1133">Transmembrane helix</keyword>
<dbReference type="InterPro" id="IPR023753">
    <property type="entry name" value="FAD/NAD-binding_dom"/>
</dbReference>
<dbReference type="FunCoup" id="A0A1E5RP23">
    <property type="interactions" value="333"/>
</dbReference>
<evidence type="ECO:0000259" key="14">
    <source>
        <dbReference type="Pfam" id="PF22366"/>
    </source>
</evidence>
<feature type="domain" description="External alternative NADH-ubiquinone oxidoreductase-like C-terminal" evidence="14">
    <location>
        <begin position="495"/>
        <end position="559"/>
    </location>
</feature>
<dbReference type="InParanoid" id="A0A1E5RP23"/>
<dbReference type="GO" id="GO:0015980">
    <property type="term" value="P:energy derivation by oxidation of organic compounds"/>
    <property type="evidence" value="ECO:0007669"/>
    <property type="project" value="UniProtKB-ARBA"/>
</dbReference>
<evidence type="ECO:0000256" key="4">
    <source>
        <dbReference type="ARBA" id="ARBA00022630"/>
    </source>
</evidence>
<keyword evidence="9" id="KW-0496">Mitochondrion</keyword>